<organism evidence="1 2">
    <name type="scientific">Clostridium argentinense CDC 2741</name>
    <dbReference type="NCBI Taxonomy" id="1418104"/>
    <lineage>
        <taxon>Bacteria</taxon>
        <taxon>Bacillati</taxon>
        <taxon>Bacillota</taxon>
        <taxon>Clostridia</taxon>
        <taxon>Eubacteriales</taxon>
        <taxon>Clostridiaceae</taxon>
        <taxon>Clostridium</taxon>
    </lineage>
</organism>
<dbReference type="EMBL" id="AYSO01000015">
    <property type="protein sequence ID" value="KIE47357.1"/>
    <property type="molecule type" value="Genomic_DNA"/>
</dbReference>
<proteinExistence type="predicted"/>
<evidence type="ECO:0000313" key="2">
    <source>
        <dbReference type="Proteomes" id="UP000031366"/>
    </source>
</evidence>
<dbReference type="Proteomes" id="UP000031366">
    <property type="component" value="Unassembled WGS sequence"/>
</dbReference>
<keyword evidence="2" id="KW-1185">Reference proteome</keyword>
<sequence>MTIRIIFHTGETYFDIKGFKSVSHLLAEHADKYNLYLSKYIVTTKTMIPIAEKIVIPLTSIKMYYEI</sequence>
<gene>
    <name evidence="1" type="ORF">U732_1102</name>
</gene>
<evidence type="ECO:0000313" key="1">
    <source>
        <dbReference type="EMBL" id="KIE47357.1"/>
    </source>
</evidence>
<dbReference type="AlphaFoldDB" id="A0A0C1R1P4"/>
<name>A0A0C1R1P4_9CLOT</name>
<dbReference type="RefSeq" id="WP_039631874.1">
    <property type="nucleotide sequence ID" value="NZ_AYSO01000015.1"/>
</dbReference>
<protein>
    <submittedName>
        <fullName evidence="1">Uncharacterized protein</fullName>
    </submittedName>
</protein>
<reference evidence="1 2" key="1">
    <citation type="journal article" date="2015" name="Infect. Genet. Evol.">
        <title>Genomic sequences of six botulinum neurotoxin-producing strains representing three clostridial species illustrate the mobility and diversity of botulinum neurotoxin genes.</title>
        <authorList>
            <person name="Smith T.J."/>
            <person name="Hill K.K."/>
            <person name="Xie G."/>
            <person name="Foley B.T."/>
            <person name="Williamson C.H."/>
            <person name="Foster J.T."/>
            <person name="Johnson S.L."/>
            <person name="Chertkov O."/>
            <person name="Teshima H."/>
            <person name="Gibbons H.S."/>
            <person name="Johnsky L.A."/>
            <person name="Karavis M.A."/>
            <person name="Smith L.A."/>
        </authorList>
    </citation>
    <scope>NUCLEOTIDE SEQUENCE [LARGE SCALE GENOMIC DNA]</scope>
    <source>
        <strain evidence="1 2">CDC 2741</strain>
    </source>
</reference>
<comment type="caution">
    <text evidence="1">The sequence shown here is derived from an EMBL/GenBank/DDBJ whole genome shotgun (WGS) entry which is preliminary data.</text>
</comment>
<accession>A0A0C1R1P4</accession>